<protein>
    <recommendedName>
        <fullName evidence="3">HD domain-containing protein</fullName>
    </recommendedName>
</protein>
<name>A0A0G1H0V2_9BACT</name>
<gene>
    <name evidence="1" type="ORF">UW30_C0013G0010</name>
</gene>
<proteinExistence type="predicted"/>
<evidence type="ECO:0000313" key="1">
    <source>
        <dbReference type="EMBL" id="KKT41041.1"/>
    </source>
</evidence>
<organism evidence="1 2">
    <name type="scientific">Candidatus Giovannonibacteria bacterium GW2011_GWA2_44_13b</name>
    <dbReference type="NCBI Taxonomy" id="1618647"/>
    <lineage>
        <taxon>Bacteria</taxon>
        <taxon>Candidatus Giovannoniibacteriota</taxon>
    </lineage>
</organism>
<dbReference type="Proteomes" id="UP000034736">
    <property type="component" value="Unassembled WGS sequence"/>
</dbReference>
<evidence type="ECO:0008006" key="3">
    <source>
        <dbReference type="Google" id="ProtNLM"/>
    </source>
</evidence>
<accession>A0A0G1H0V2</accession>
<evidence type="ECO:0000313" key="2">
    <source>
        <dbReference type="Proteomes" id="UP000034736"/>
    </source>
</evidence>
<sequence length="209" mass="24611">MYYSLWKMLEMVDHSVNRKPCMKLLKENEVLFKTVQGSTHNHQAWKGGYWDHIQEVMNIAIVLYKPLDELRAHHFTLGEALLVLFLHDAEKPWKYEQTPDGLRHKKYFVTKGDSHGYRMSVIAKYNIQISSQQENAIKYVEGEHNDYTNQRRVMNELAMFCHMCDGWSARGWHNRPLEKNETWGSRQFSAKADPPLAEKNKNVPITDVF</sequence>
<dbReference type="AlphaFoldDB" id="A0A0G1H0V2"/>
<comment type="caution">
    <text evidence="1">The sequence shown here is derived from an EMBL/GenBank/DDBJ whole genome shotgun (WGS) entry which is preliminary data.</text>
</comment>
<reference evidence="1 2" key="1">
    <citation type="journal article" date="2015" name="Nature">
        <title>rRNA introns, odd ribosomes, and small enigmatic genomes across a large radiation of phyla.</title>
        <authorList>
            <person name="Brown C.T."/>
            <person name="Hug L.A."/>
            <person name="Thomas B.C."/>
            <person name="Sharon I."/>
            <person name="Castelle C.J."/>
            <person name="Singh A."/>
            <person name="Wilkins M.J."/>
            <person name="Williams K.H."/>
            <person name="Banfield J.F."/>
        </authorList>
    </citation>
    <scope>NUCLEOTIDE SEQUENCE [LARGE SCALE GENOMIC DNA]</scope>
</reference>
<dbReference type="STRING" id="1618647.UW30_C0013G0010"/>
<dbReference type="EMBL" id="LCHU01000013">
    <property type="protein sequence ID" value="KKT41041.1"/>
    <property type="molecule type" value="Genomic_DNA"/>
</dbReference>